<dbReference type="InterPro" id="IPR039761">
    <property type="entry name" value="Bms1/Tsr1"/>
</dbReference>
<keyword evidence="3" id="KW-0539">Nucleus</keyword>
<name>A0AAD5HEZ6_UMBRA</name>
<comment type="similarity">
    <text evidence="4">Belongs to the TRAFAC class translation factor GTPase superfamily. Bms1-like GTPase family. TSR1 subfamily.</text>
</comment>
<keyword evidence="8" id="KW-1185">Reference proteome</keyword>
<dbReference type="InterPro" id="IPR007034">
    <property type="entry name" value="BMS1_TSR1_C"/>
</dbReference>
<dbReference type="EMBL" id="MU620914">
    <property type="protein sequence ID" value="KAI8580141.1"/>
    <property type="molecule type" value="Genomic_DNA"/>
</dbReference>
<evidence type="ECO:0000256" key="1">
    <source>
        <dbReference type="ARBA" id="ARBA00004604"/>
    </source>
</evidence>
<reference evidence="7" key="1">
    <citation type="submission" date="2021-06" db="EMBL/GenBank/DDBJ databases">
        <authorList>
            <consortium name="DOE Joint Genome Institute"/>
            <person name="Mondo S.J."/>
            <person name="Amses K.R."/>
            <person name="Simmons D.R."/>
            <person name="Longcore J.E."/>
            <person name="Seto K."/>
            <person name="Alves G.H."/>
            <person name="Bonds A.E."/>
            <person name="Quandt C.A."/>
            <person name="Davis W.J."/>
            <person name="Chang Y."/>
            <person name="Letcher P.M."/>
            <person name="Powell M.J."/>
            <person name="Kuo A."/>
            <person name="Labutti K."/>
            <person name="Pangilinan J."/>
            <person name="Andreopoulos W."/>
            <person name="Tritt A."/>
            <person name="Riley R."/>
            <person name="Hundley H."/>
            <person name="Johnson J."/>
            <person name="Lipzen A."/>
            <person name="Barry K."/>
            <person name="Berbee M.L."/>
            <person name="Buchler N.E."/>
            <person name="Grigoriev I.V."/>
            <person name="Spatafora J.W."/>
            <person name="Stajich J.E."/>
            <person name="James T.Y."/>
        </authorList>
    </citation>
    <scope>NUCLEOTIDE SEQUENCE</scope>
    <source>
        <strain evidence="7">AG</strain>
    </source>
</reference>
<protein>
    <recommendedName>
        <fullName evidence="6">Bms1-type G domain-containing protein</fullName>
    </recommendedName>
</protein>
<evidence type="ECO:0000313" key="8">
    <source>
        <dbReference type="Proteomes" id="UP001206595"/>
    </source>
</evidence>
<reference evidence="7" key="2">
    <citation type="journal article" date="2022" name="Proc. Natl. Acad. Sci. U.S.A.">
        <title>Diploid-dominant life cycles characterize the early evolution of Fungi.</title>
        <authorList>
            <person name="Amses K.R."/>
            <person name="Simmons D.R."/>
            <person name="Longcore J.E."/>
            <person name="Mondo S.J."/>
            <person name="Seto K."/>
            <person name="Jeronimo G.H."/>
            <person name="Bonds A.E."/>
            <person name="Quandt C.A."/>
            <person name="Davis W.J."/>
            <person name="Chang Y."/>
            <person name="Federici B.A."/>
            <person name="Kuo A."/>
            <person name="LaButti K."/>
            <person name="Pangilinan J."/>
            <person name="Andreopoulos W."/>
            <person name="Tritt A."/>
            <person name="Riley R."/>
            <person name="Hundley H."/>
            <person name="Johnson J."/>
            <person name="Lipzen A."/>
            <person name="Barry K."/>
            <person name="Lang B.F."/>
            <person name="Cuomo C.A."/>
            <person name="Buchler N.E."/>
            <person name="Grigoriev I.V."/>
            <person name="Spatafora J.W."/>
            <person name="Stajich J.E."/>
            <person name="James T.Y."/>
        </authorList>
    </citation>
    <scope>NUCLEOTIDE SEQUENCE</scope>
    <source>
        <strain evidence="7">AG</strain>
    </source>
</reference>
<dbReference type="AlphaFoldDB" id="A0AAD5HEZ6"/>
<feature type="domain" description="Bms1-type G" evidence="6">
    <location>
        <begin position="82"/>
        <end position="239"/>
    </location>
</feature>
<dbReference type="GO" id="GO:0000479">
    <property type="term" value="P:endonucleolytic cleavage of tricistronic rRNA transcript (SSU-rRNA, 5.8S rRNA, LSU-rRNA)"/>
    <property type="evidence" value="ECO:0007669"/>
    <property type="project" value="TreeGrafter"/>
</dbReference>
<dbReference type="Pfam" id="PF04950">
    <property type="entry name" value="RIBIOP_C"/>
    <property type="match status" value="1"/>
</dbReference>
<gene>
    <name evidence="7" type="ORF">K450DRAFT_238356</name>
</gene>
<dbReference type="SMART" id="SM01362">
    <property type="entry name" value="DUF663"/>
    <property type="match status" value="1"/>
</dbReference>
<comment type="subcellular location">
    <subcellularLocation>
        <location evidence="1">Nucleus</location>
        <location evidence="1">Nucleolus</location>
    </subcellularLocation>
</comment>
<sequence>MDSFRHRSGGLKQSNKPFKSKHASKNSLKEKSKGKINRSSIKQRGQGPSNKADRRHAARVAQQKKRSEVYETTRVFEGKDGAPKIVAVLPLCPDIDMDLAIQNLYKAVDQPVPQTPGPLNMQSERFKHKFQFVPLQRNFIDVMDAMKVADFTIMLMSAEVEVDKFGITCLLGVLNQGLVSPIPVVQHLERTSPKLRANIKKSLVAFVQQFYPEEARVHTLDTEAEAMTVLRMLATQRPRSIKWREQHPYLLAENVEFEEQEGELGTLKVTGVARGCPFNANRLVHLQNYGDFQIEKIMSAPVSSAQVSDMQEDSAVLDIPNPDEQDDLVSENEPDFMENEQTWPTEEELAEADERVRQMNGGQPMDSEGKVTKLVPKGTSAYQAAWIVDEEDEYSDVDEDEEGQDMMEDDDENVEPAGADSEFPSFDDDDEEYELIDMNGKEKTDEDDEFDAEEEDRQLQEYLARQKELKSHTDFPDEVDTPLDTPARVRFARYRGLQSFRTSPWDPYENLPIDYSRIFQYENYNRTKNRILTQNLVGKFRARTRITLYIKDVPKEAYESYSPSRPFVVFGLLQYEHKMTVLNFQISRDNAYEEPVKSKDAMILHMGFRRMEVRPIYSQRGNGKGHNNVHKYERFLQMGKPSVATIYAPTVFGKVPCLLYKETDDVNDPILVSVGSFMDTDTRRIVAKRIILSGHPYKIHKRSAVIRFMFFNSEDVHWFKPVQLTTKYGRTGHIKESLGTHGYVKCMFDGPITQQDTVMMYLYKRVFPKWNTKLWKGGLNHAISAGGESKAMEIDAMEE</sequence>
<dbReference type="PROSITE" id="PS51714">
    <property type="entry name" value="G_BMS1"/>
    <property type="match status" value="1"/>
</dbReference>
<evidence type="ECO:0000256" key="3">
    <source>
        <dbReference type="ARBA" id="ARBA00023242"/>
    </source>
</evidence>
<feature type="region of interest" description="Disordered" evidence="5">
    <location>
        <begin position="1"/>
        <end position="66"/>
    </location>
</feature>
<dbReference type="GeneID" id="75913926"/>
<dbReference type="GO" id="GO:0034511">
    <property type="term" value="F:U3 snoRNA binding"/>
    <property type="evidence" value="ECO:0007669"/>
    <property type="project" value="TreeGrafter"/>
</dbReference>
<dbReference type="Pfam" id="PF08142">
    <property type="entry name" value="AARP2CN"/>
    <property type="match status" value="1"/>
</dbReference>
<comment type="caution">
    <text evidence="7">The sequence shown here is derived from an EMBL/GenBank/DDBJ whole genome shotgun (WGS) entry which is preliminary data.</text>
</comment>
<dbReference type="InterPro" id="IPR012948">
    <property type="entry name" value="AARP2CN"/>
</dbReference>
<evidence type="ECO:0000313" key="7">
    <source>
        <dbReference type="EMBL" id="KAI8580141.1"/>
    </source>
</evidence>
<proteinExistence type="inferred from homology"/>
<evidence type="ECO:0000256" key="2">
    <source>
        <dbReference type="ARBA" id="ARBA00022517"/>
    </source>
</evidence>
<feature type="compositionally biased region" description="Polar residues" evidence="5">
    <location>
        <begin position="37"/>
        <end position="49"/>
    </location>
</feature>
<dbReference type="GO" id="GO:0000462">
    <property type="term" value="P:maturation of SSU-rRNA from tricistronic rRNA transcript (SSU-rRNA, 5.8S rRNA, LSU-rRNA)"/>
    <property type="evidence" value="ECO:0007669"/>
    <property type="project" value="TreeGrafter"/>
</dbReference>
<feature type="compositionally biased region" description="Basic residues" evidence="5">
    <location>
        <begin position="53"/>
        <end position="64"/>
    </location>
</feature>
<organism evidence="7 8">
    <name type="scientific">Umbelopsis ramanniana AG</name>
    <dbReference type="NCBI Taxonomy" id="1314678"/>
    <lineage>
        <taxon>Eukaryota</taxon>
        <taxon>Fungi</taxon>
        <taxon>Fungi incertae sedis</taxon>
        <taxon>Mucoromycota</taxon>
        <taxon>Mucoromycotina</taxon>
        <taxon>Umbelopsidomycetes</taxon>
        <taxon>Umbelopsidales</taxon>
        <taxon>Umbelopsidaceae</taxon>
        <taxon>Umbelopsis</taxon>
    </lineage>
</organism>
<dbReference type="Proteomes" id="UP001206595">
    <property type="component" value="Unassembled WGS sequence"/>
</dbReference>
<evidence type="ECO:0000259" key="6">
    <source>
        <dbReference type="PROSITE" id="PS51714"/>
    </source>
</evidence>
<dbReference type="SMART" id="SM00785">
    <property type="entry name" value="AARP2CN"/>
    <property type="match status" value="1"/>
</dbReference>
<feature type="compositionally biased region" description="Acidic residues" evidence="5">
    <location>
        <begin position="389"/>
        <end position="414"/>
    </location>
</feature>
<evidence type="ECO:0000256" key="4">
    <source>
        <dbReference type="ARBA" id="ARBA00038288"/>
    </source>
</evidence>
<dbReference type="GO" id="GO:0030688">
    <property type="term" value="C:preribosome, small subunit precursor"/>
    <property type="evidence" value="ECO:0007669"/>
    <property type="project" value="TreeGrafter"/>
</dbReference>
<dbReference type="GO" id="GO:0003924">
    <property type="term" value="F:GTPase activity"/>
    <property type="evidence" value="ECO:0007669"/>
    <property type="project" value="TreeGrafter"/>
</dbReference>
<dbReference type="PANTHER" id="PTHR12858">
    <property type="entry name" value="RIBOSOME BIOGENESIS PROTEIN"/>
    <property type="match status" value="1"/>
</dbReference>
<dbReference type="RefSeq" id="XP_051445145.1">
    <property type="nucleotide sequence ID" value="XM_051588581.1"/>
</dbReference>
<feature type="region of interest" description="Disordered" evidence="5">
    <location>
        <begin position="389"/>
        <end position="428"/>
    </location>
</feature>
<dbReference type="Pfam" id="PF22298">
    <property type="entry name" value="Tsr1_G-like"/>
    <property type="match status" value="1"/>
</dbReference>
<dbReference type="InterPro" id="IPR030387">
    <property type="entry name" value="G_Bms1/Tsr1_dom"/>
</dbReference>
<evidence type="ECO:0000256" key="5">
    <source>
        <dbReference type="SAM" id="MobiDB-lite"/>
    </source>
</evidence>
<dbReference type="PANTHER" id="PTHR12858:SF1">
    <property type="entry name" value="PRE-RRNA-PROCESSING PROTEIN TSR1 HOMOLOG"/>
    <property type="match status" value="1"/>
</dbReference>
<dbReference type="GO" id="GO:0005525">
    <property type="term" value="F:GTP binding"/>
    <property type="evidence" value="ECO:0007669"/>
    <property type="project" value="TreeGrafter"/>
</dbReference>
<dbReference type="GO" id="GO:0005730">
    <property type="term" value="C:nucleolus"/>
    <property type="evidence" value="ECO:0007669"/>
    <property type="project" value="UniProtKB-SubCell"/>
</dbReference>
<keyword evidence="2" id="KW-0690">Ribosome biogenesis</keyword>
<accession>A0AAD5HEZ6</accession>